<dbReference type="InterPro" id="IPR001610">
    <property type="entry name" value="PAC"/>
</dbReference>
<evidence type="ECO:0000313" key="5">
    <source>
        <dbReference type="EMBL" id="GGY33553.1"/>
    </source>
</evidence>
<dbReference type="InterPro" id="IPR000160">
    <property type="entry name" value="GGDEF_dom"/>
</dbReference>
<feature type="domain" description="PAC" evidence="2">
    <location>
        <begin position="198"/>
        <end position="250"/>
    </location>
</feature>
<dbReference type="Pfam" id="PF13185">
    <property type="entry name" value="GAF_2"/>
    <property type="match status" value="1"/>
</dbReference>
<dbReference type="PROSITE" id="PS50883">
    <property type="entry name" value="EAL"/>
    <property type="match status" value="1"/>
</dbReference>
<evidence type="ECO:0008006" key="7">
    <source>
        <dbReference type="Google" id="ProtNLM"/>
    </source>
</evidence>
<dbReference type="SUPFAM" id="SSF141868">
    <property type="entry name" value="EAL domain-like"/>
    <property type="match status" value="1"/>
</dbReference>
<dbReference type="InterPro" id="IPR012226">
    <property type="entry name" value="Diguanyl_cyclase/Pdiesterase"/>
</dbReference>
<dbReference type="Pfam" id="PF00990">
    <property type="entry name" value="GGDEF"/>
    <property type="match status" value="1"/>
</dbReference>
<dbReference type="PROSITE" id="PS50113">
    <property type="entry name" value="PAC"/>
    <property type="match status" value="1"/>
</dbReference>
<dbReference type="Gene3D" id="2.10.70.100">
    <property type="match status" value="1"/>
</dbReference>
<dbReference type="NCBIfam" id="TIGR00254">
    <property type="entry name" value="GGDEF"/>
    <property type="match status" value="1"/>
</dbReference>
<dbReference type="EMBL" id="BMXT01000004">
    <property type="protein sequence ID" value="GGY33553.1"/>
    <property type="molecule type" value="Genomic_DNA"/>
</dbReference>
<dbReference type="Gene3D" id="3.20.20.450">
    <property type="entry name" value="EAL domain"/>
    <property type="match status" value="1"/>
</dbReference>
<dbReference type="Gene3D" id="3.30.450.20">
    <property type="entry name" value="PAS domain"/>
    <property type="match status" value="3"/>
</dbReference>
<dbReference type="SMART" id="SM00086">
    <property type="entry name" value="PAC"/>
    <property type="match status" value="2"/>
</dbReference>
<dbReference type="CDD" id="cd00130">
    <property type="entry name" value="PAS"/>
    <property type="match status" value="3"/>
</dbReference>
<gene>
    <name evidence="5" type="ORF">GCM10008098_28610</name>
</gene>
<feature type="domain" description="PAS" evidence="1">
    <location>
        <begin position="6"/>
        <end position="76"/>
    </location>
</feature>
<dbReference type="CDD" id="cd01948">
    <property type="entry name" value="EAL"/>
    <property type="match status" value="1"/>
</dbReference>
<dbReference type="InterPro" id="IPR035919">
    <property type="entry name" value="EAL_sf"/>
</dbReference>
<dbReference type="SMART" id="SM00065">
    <property type="entry name" value="GAF"/>
    <property type="match status" value="1"/>
</dbReference>
<dbReference type="SMART" id="SM00052">
    <property type="entry name" value="EAL"/>
    <property type="match status" value="1"/>
</dbReference>
<dbReference type="PROSITE" id="PS50112">
    <property type="entry name" value="PAS"/>
    <property type="match status" value="3"/>
</dbReference>
<dbReference type="InterPro" id="IPR003018">
    <property type="entry name" value="GAF"/>
</dbReference>
<proteinExistence type="predicted"/>
<feature type="domain" description="GGDEF" evidence="4">
    <location>
        <begin position="564"/>
        <end position="696"/>
    </location>
</feature>
<evidence type="ECO:0000313" key="6">
    <source>
        <dbReference type="Proteomes" id="UP000621898"/>
    </source>
</evidence>
<dbReference type="SUPFAM" id="SSF55785">
    <property type="entry name" value="PYP-like sensor domain (PAS domain)"/>
    <property type="match status" value="3"/>
</dbReference>
<dbReference type="Pfam" id="PF00563">
    <property type="entry name" value="EAL"/>
    <property type="match status" value="1"/>
</dbReference>
<dbReference type="SUPFAM" id="SSF55781">
    <property type="entry name" value="GAF domain-like"/>
    <property type="match status" value="1"/>
</dbReference>
<dbReference type="PANTHER" id="PTHR44757">
    <property type="entry name" value="DIGUANYLATE CYCLASE DGCP"/>
    <property type="match status" value="1"/>
</dbReference>
<accession>A0ABQ3A618</accession>
<dbReference type="NCBIfam" id="TIGR00229">
    <property type="entry name" value="sensory_box"/>
    <property type="match status" value="3"/>
</dbReference>
<dbReference type="InterPro" id="IPR013655">
    <property type="entry name" value="PAS_fold_3"/>
</dbReference>
<evidence type="ECO:0000259" key="2">
    <source>
        <dbReference type="PROSITE" id="PS50113"/>
    </source>
</evidence>
<dbReference type="CDD" id="cd01949">
    <property type="entry name" value="GGDEF"/>
    <property type="match status" value="1"/>
</dbReference>
<keyword evidence="6" id="KW-1185">Reference proteome</keyword>
<comment type="caution">
    <text evidence="5">The sequence shown here is derived from an EMBL/GenBank/DDBJ whole genome shotgun (WGS) entry which is preliminary data.</text>
</comment>
<organism evidence="5 6">
    <name type="scientific">Rhodanobacter panaciterrae</name>
    <dbReference type="NCBI Taxonomy" id="490572"/>
    <lineage>
        <taxon>Bacteria</taxon>
        <taxon>Pseudomonadati</taxon>
        <taxon>Pseudomonadota</taxon>
        <taxon>Gammaproteobacteria</taxon>
        <taxon>Lysobacterales</taxon>
        <taxon>Rhodanobacteraceae</taxon>
        <taxon>Rhodanobacter</taxon>
    </lineage>
</organism>
<dbReference type="PANTHER" id="PTHR44757:SF2">
    <property type="entry name" value="BIOFILM ARCHITECTURE MAINTENANCE PROTEIN MBAA"/>
    <property type="match status" value="1"/>
</dbReference>
<dbReference type="InterPro" id="IPR029016">
    <property type="entry name" value="GAF-like_dom_sf"/>
</dbReference>
<dbReference type="InterPro" id="IPR000014">
    <property type="entry name" value="PAS"/>
</dbReference>
<dbReference type="InterPro" id="IPR013656">
    <property type="entry name" value="PAS_4"/>
</dbReference>
<dbReference type="InterPro" id="IPR001633">
    <property type="entry name" value="EAL_dom"/>
</dbReference>
<dbReference type="SMART" id="SM00091">
    <property type="entry name" value="PAS"/>
    <property type="match status" value="3"/>
</dbReference>
<dbReference type="Pfam" id="PF13426">
    <property type="entry name" value="PAS_9"/>
    <property type="match status" value="1"/>
</dbReference>
<evidence type="ECO:0000259" key="3">
    <source>
        <dbReference type="PROSITE" id="PS50883"/>
    </source>
</evidence>
<dbReference type="Proteomes" id="UP000621898">
    <property type="component" value="Unassembled WGS sequence"/>
</dbReference>
<dbReference type="Gene3D" id="3.30.70.270">
    <property type="match status" value="1"/>
</dbReference>
<dbReference type="PIRSF" id="PIRSF005925">
    <property type="entry name" value="Dos"/>
    <property type="match status" value="1"/>
</dbReference>
<protein>
    <recommendedName>
        <fullName evidence="7">PAS domain S-box-containing protein/diguanylate cyclase (GGDEF) domain-containing protein</fullName>
    </recommendedName>
</protein>
<feature type="domain" description="PAS" evidence="1">
    <location>
        <begin position="430"/>
        <end position="468"/>
    </location>
</feature>
<dbReference type="SUPFAM" id="SSF55073">
    <property type="entry name" value="Nucleotide cyclase"/>
    <property type="match status" value="1"/>
</dbReference>
<dbReference type="InterPro" id="IPR043128">
    <property type="entry name" value="Rev_trsase/Diguanyl_cyclase"/>
</dbReference>
<dbReference type="InterPro" id="IPR000700">
    <property type="entry name" value="PAS-assoc_C"/>
</dbReference>
<dbReference type="RefSeq" id="WP_189442202.1">
    <property type="nucleotide sequence ID" value="NZ_BMXT01000004.1"/>
</dbReference>
<name>A0ABQ3A618_9GAMM</name>
<dbReference type="InterPro" id="IPR029787">
    <property type="entry name" value="Nucleotide_cyclase"/>
</dbReference>
<dbReference type="PROSITE" id="PS50887">
    <property type="entry name" value="GGDEF"/>
    <property type="match status" value="1"/>
</dbReference>
<dbReference type="Gene3D" id="3.30.450.40">
    <property type="match status" value="1"/>
</dbReference>
<feature type="domain" description="PAS" evidence="1">
    <location>
        <begin position="123"/>
        <end position="195"/>
    </location>
</feature>
<dbReference type="SMART" id="SM00267">
    <property type="entry name" value="GGDEF"/>
    <property type="match status" value="1"/>
</dbReference>
<sequence>MGRTPSEMEFHQVFERITDAYVALDCEWRYTFLNAKACEFFGRRAEELIGRHIWTEFPEGVDQPFQRAYEQAMAEQRMIQIEAFYPPYNRWFENRIYPSLNGLTIYFRDITERKQAEQMLQQQQRMLDQAQQVAHLGSWEWDIASNRVTWSTELYRIYGVTPEQYAATFEAYLALVHPLDRARVQQVIELAANNHQPFEFEECIVRTDGSERSLLSRGAVDVDETGRAVRMLGACQDITERKRTEQMAAGQHEILVGIAAHRPLAESLERIARLHEVLNPGALCSLLLLDDDGRHVLHGAAPSLPETYNQSIHGLEVGEACGSCGTAAWRGERVVVADIASHPYWENYKAPALAHGLRACWSTPVPGSHGQVLGTFAVYYREPREPRLEELQSIDRMLPITGIAIESARLVGRLRERNRFFEMSLEIFCILDPQSERIVQFNPALSHATGYSADELMSRNYREFLRPEVGSDSADPMLTLSGSGPQVHEFVNRCVYKDGSEHWLEWVSFAAPDGMLYAVARDITERRRAEAELAYASSHDAVTGLPHHLVIEQVLAAMLQDRAASVWVMIVGPDRFQVVNESVGHATGDDVLKRLASRLQAALGRQGQVARFAGDKFVVAIRGMSRQSVLELAERLRAAVAEPIEGDDYRLLLTASVGISHSPDHGDTPKSLLRSAEAAMTRAKRDGRDRVSEFSIEQMRALEERLVLGTHLRDAIRDNELELYYQPQHRAHDHALTGFEALLRWNSHELGLVSPGRFIPVAEALGLMPEIGEWVLDTACRQVRTWLDRGHRDFCVAVNVSAQQLLRPGLVDTVAAALQRQAVPPAMLDIEMTESSLMENVEWIRRTLTGLKALGTLLSLDDFGTGYSSLAYLKQFPIDKLKIDQSFVRGLPTDADDAAIAQAIITLGHQLHMTVAAEGVETQAQTDFLAEMGCDELQGNHLGPALPVREAEAFFSALPKARP</sequence>
<dbReference type="Pfam" id="PF08447">
    <property type="entry name" value="PAS_3"/>
    <property type="match status" value="1"/>
</dbReference>
<dbReference type="Pfam" id="PF08448">
    <property type="entry name" value="PAS_4"/>
    <property type="match status" value="1"/>
</dbReference>
<dbReference type="InterPro" id="IPR035965">
    <property type="entry name" value="PAS-like_dom_sf"/>
</dbReference>
<evidence type="ECO:0000259" key="1">
    <source>
        <dbReference type="PROSITE" id="PS50112"/>
    </source>
</evidence>
<reference evidence="6" key="1">
    <citation type="journal article" date="2019" name="Int. J. Syst. Evol. Microbiol.">
        <title>The Global Catalogue of Microorganisms (GCM) 10K type strain sequencing project: providing services to taxonomists for standard genome sequencing and annotation.</title>
        <authorList>
            <consortium name="The Broad Institute Genomics Platform"/>
            <consortium name="The Broad Institute Genome Sequencing Center for Infectious Disease"/>
            <person name="Wu L."/>
            <person name="Ma J."/>
        </authorList>
    </citation>
    <scope>NUCLEOTIDE SEQUENCE [LARGE SCALE GENOMIC DNA]</scope>
    <source>
        <strain evidence="6">KCTC 22232</strain>
    </source>
</reference>
<feature type="domain" description="EAL" evidence="3">
    <location>
        <begin position="705"/>
        <end position="959"/>
    </location>
</feature>
<dbReference type="InterPro" id="IPR052155">
    <property type="entry name" value="Biofilm_reg_signaling"/>
</dbReference>
<evidence type="ECO:0000259" key="4">
    <source>
        <dbReference type="PROSITE" id="PS50887"/>
    </source>
</evidence>